<name>L8GWN9_ACACF</name>
<dbReference type="Gene3D" id="2.40.50.140">
    <property type="entry name" value="Nucleic acid-binding proteins"/>
    <property type="match status" value="1"/>
</dbReference>
<dbReference type="GO" id="GO:0045905">
    <property type="term" value="P:positive regulation of translational termination"/>
    <property type="evidence" value="ECO:0007669"/>
    <property type="project" value="InterPro"/>
</dbReference>
<dbReference type="Pfam" id="PF01287">
    <property type="entry name" value="eIF-5a"/>
    <property type="match status" value="1"/>
</dbReference>
<feature type="domain" description="Translation initiation factor 5A C-terminal" evidence="1">
    <location>
        <begin position="109"/>
        <end position="161"/>
    </location>
</feature>
<dbReference type="Proteomes" id="UP000011083">
    <property type="component" value="Unassembled WGS sequence"/>
</dbReference>
<dbReference type="InterPro" id="IPR020189">
    <property type="entry name" value="IF5A_C"/>
</dbReference>
<evidence type="ECO:0000259" key="1">
    <source>
        <dbReference type="Pfam" id="PF01287"/>
    </source>
</evidence>
<dbReference type="EMBL" id="KB007977">
    <property type="protein sequence ID" value="ELR17003.1"/>
    <property type="molecule type" value="Genomic_DNA"/>
</dbReference>
<organism evidence="2 3">
    <name type="scientific">Acanthamoeba castellanii (strain ATCC 30010 / Neff)</name>
    <dbReference type="NCBI Taxonomy" id="1257118"/>
    <lineage>
        <taxon>Eukaryota</taxon>
        <taxon>Amoebozoa</taxon>
        <taxon>Discosea</taxon>
        <taxon>Longamoebia</taxon>
        <taxon>Centramoebida</taxon>
        <taxon>Acanthamoebidae</taxon>
        <taxon>Acanthamoeba</taxon>
    </lineage>
</organism>
<dbReference type="VEuPathDB" id="AmoebaDB:ACA1_002450"/>
<dbReference type="InterPro" id="IPR012340">
    <property type="entry name" value="NA-bd_OB-fold"/>
</dbReference>
<evidence type="ECO:0000313" key="2">
    <source>
        <dbReference type="EMBL" id="ELR17003.1"/>
    </source>
</evidence>
<dbReference type="AlphaFoldDB" id="L8GWN9"/>
<dbReference type="KEGG" id="acan:ACA1_002450"/>
<dbReference type="GO" id="GO:0045901">
    <property type="term" value="P:positive regulation of translational elongation"/>
    <property type="evidence" value="ECO:0007669"/>
    <property type="project" value="InterPro"/>
</dbReference>
<dbReference type="GO" id="GO:0003746">
    <property type="term" value="F:translation elongation factor activity"/>
    <property type="evidence" value="ECO:0007669"/>
    <property type="project" value="InterPro"/>
</dbReference>
<protein>
    <recommendedName>
        <fullName evidence="1">Translation initiation factor 5A C-terminal domain-containing protein</fullName>
    </recommendedName>
</protein>
<evidence type="ECO:0000313" key="3">
    <source>
        <dbReference type="Proteomes" id="UP000011083"/>
    </source>
</evidence>
<sequence>PQLRLFQTNTMLPTETLLLTLGRYCSRVEILAMQHRHVRSSSDTPLQEGVLIDYEAWIQRSAVRRLGRLHQTTTNRPQDLSYVQDCELGTKSGAWSKEMRPCDQLTLVRYQLLDMGDDGEVTLVDDDGEIKEGVTLPRPAWASAATQAFANGGDVNVLVLAPSGGIAELVFNVACP</sequence>
<accession>L8GWN9</accession>
<dbReference type="SUPFAM" id="SSF50249">
    <property type="entry name" value="Nucleic acid-binding proteins"/>
    <property type="match status" value="1"/>
</dbReference>
<keyword evidence="3" id="KW-1185">Reference proteome</keyword>
<dbReference type="RefSeq" id="XP_004339016.1">
    <property type="nucleotide sequence ID" value="XM_004338968.1"/>
</dbReference>
<dbReference type="OrthoDB" id="9975114at2759"/>
<proteinExistence type="predicted"/>
<dbReference type="GeneID" id="14917726"/>
<dbReference type="GO" id="GO:0043022">
    <property type="term" value="F:ribosome binding"/>
    <property type="evidence" value="ECO:0007669"/>
    <property type="project" value="InterPro"/>
</dbReference>
<dbReference type="GO" id="GO:0003723">
    <property type="term" value="F:RNA binding"/>
    <property type="evidence" value="ECO:0007669"/>
    <property type="project" value="InterPro"/>
</dbReference>
<gene>
    <name evidence="2" type="ORF">ACA1_002450</name>
</gene>
<reference evidence="2 3" key="1">
    <citation type="journal article" date="2013" name="Genome Biol.">
        <title>Genome of Acanthamoeba castellanii highlights extensive lateral gene transfer and early evolution of tyrosine kinase signaling.</title>
        <authorList>
            <person name="Clarke M."/>
            <person name="Lohan A.J."/>
            <person name="Liu B."/>
            <person name="Lagkouvardos I."/>
            <person name="Roy S."/>
            <person name="Zafar N."/>
            <person name="Bertelli C."/>
            <person name="Schilde C."/>
            <person name="Kianianmomeni A."/>
            <person name="Burglin T.R."/>
            <person name="Frech C."/>
            <person name="Turcotte B."/>
            <person name="Kopec K.O."/>
            <person name="Synnott J.M."/>
            <person name="Choo C."/>
            <person name="Paponov I."/>
            <person name="Finkler A."/>
            <person name="Soon Heng Tan C."/>
            <person name="Hutchins A.P."/>
            <person name="Weinmeier T."/>
            <person name="Rattei T."/>
            <person name="Chu J.S."/>
            <person name="Gimenez G."/>
            <person name="Irimia M."/>
            <person name="Rigden D.J."/>
            <person name="Fitzpatrick D.A."/>
            <person name="Lorenzo-Morales J."/>
            <person name="Bateman A."/>
            <person name="Chiu C.H."/>
            <person name="Tang P."/>
            <person name="Hegemann P."/>
            <person name="Fromm H."/>
            <person name="Raoult D."/>
            <person name="Greub G."/>
            <person name="Miranda-Saavedra D."/>
            <person name="Chen N."/>
            <person name="Nash P."/>
            <person name="Ginger M.L."/>
            <person name="Horn M."/>
            <person name="Schaap P."/>
            <person name="Caler L."/>
            <person name="Loftus B."/>
        </authorList>
    </citation>
    <scope>NUCLEOTIDE SEQUENCE [LARGE SCALE GENOMIC DNA]</scope>
    <source>
        <strain evidence="2 3">Neff</strain>
    </source>
</reference>
<feature type="non-terminal residue" evidence="2">
    <location>
        <position position="1"/>
    </location>
</feature>